<name>A3SQB1_ROSNI</name>
<dbReference type="PANTHER" id="PTHR34700:SF4">
    <property type="entry name" value="PHAGE-LIKE ELEMENT PBSX PROTEIN XKDP"/>
    <property type="match status" value="1"/>
</dbReference>
<sequence length="392" mass="41437">MKKTLGMGDSPAMMALGGLVAAGLVAVLLFLAGVIPDRWAVTDAPPTPVQTVAQPVETSPAEQAPQLPPAPEISLFRLDPDGSAVVAGKGTLGWQVIITLEGEDLHQATLDGKGQFAEFVTISAHDQPRILSLKMTQGADGPMIRAPQEVIIAPSMTVTSAPLETPETPSIAALDLPEVTLPETLPDTDTGSPQTAAPAEPETAQPEATEPAPQTVLMADAEGVSVLQGGDPAPEVQSRVALDAITYDDTGDVALSGRAAGDGFVRVYLDNQPITTSRITEAGRWRSALPQVDTGLYTLRVDEVNADGTVTSRVETPFRREDDEVLAAREALAADPTARARIVTVQPGASLWAISRETYGEGILYVRVFEANRDRIRNPDLIYPGQVFSLPE</sequence>
<dbReference type="Gene3D" id="3.10.350.10">
    <property type="entry name" value="LysM domain"/>
    <property type="match status" value="1"/>
</dbReference>
<dbReference type="InterPro" id="IPR052196">
    <property type="entry name" value="Bact_Kbp"/>
</dbReference>
<feature type="domain" description="LysM" evidence="2">
    <location>
        <begin position="341"/>
        <end position="390"/>
    </location>
</feature>
<evidence type="ECO:0000313" key="4">
    <source>
        <dbReference type="Proteomes" id="UP000005954"/>
    </source>
</evidence>
<dbReference type="eggNOG" id="COG1652">
    <property type="taxonomic scope" value="Bacteria"/>
</dbReference>
<dbReference type="PROSITE" id="PS51782">
    <property type="entry name" value="LYSM"/>
    <property type="match status" value="1"/>
</dbReference>
<dbReference type="InterPro" id="IPR018392">
    <property type="entry name" value="LysM"/>
</dbReference>
<reference evidence="3 4" key="1">
    <citation type="submission" date="2005-12" db="EMBL/GenBank/DDBJ databases">
        <authorList>
            <person name="Moran M.A."/>
            <person name="Ferriera S."/>
            <person name="Johnson J."/>
            <person name="Kravitz S."/>
            <person name="Halpern A."/>
            <person name="Remington K."/>
            <person name="Beeson K."/>
            <person name="Tran B."/>
            <person name="Rogers Y.-H."/>
            <person name="Friedman R."/>
            <person name="Venter J.C."/>
        </authorList>
    </citation>
    <scope>NUCLEOTIDE SEQUENCE [LARGE SCALE GENOMIC DNA]</scope>
    <source>
        <strain evidence="4">ATCC BAA-591 / DSM 15170 / ISM</strain>
    </source>
</reference>
<protein>
    <submittedName>
        <fullName evidence="3">Possible peptidoglycan binding protein</fullName>
    </submittedName>
</protein>
<dbReference type="CDD" id="cd00118">
    <property type="entry name" value="LysM"/>
    <property type="match status" value="1"/>
</dbReference>
<dbReference type="PANTHER" id="PTHR34700">
    <property type="entry name" value="POTASSIUM BINDING PROTEIN KBP"/>
    <property type="match status" value="1"/>
</dbReference>
<evidence type="ECO:0000313" key="3">
    <source>
        <dbReference type="EMBL" id="EAP75320.1"/>
    </source>
</evidence>
<dbReference type="InterPro" id="IPR036779">
    <property type="entry name" value="LysM_dom_sf"/>
</dbReference>
<comment type="caution">
    <text evidence="3">The sequence shown here is derived from an EMBL/GenBank/DDBJ whole genome shotgun (WGS) entry which is preliminary data.</text>
</comment>
<organism evidence="3 4">
    <name type="scientific">Roseovarius nubinhibens (strain ATCC BAA-591 / DSM 15170 / ISM)</name>
    <dbReference type="NCBI Taxonomy" id="89187"/>
    <lineage>
        <taxon>Bacteria</taxon>
        <taxon>Pseudomonadati</taxon>
        <taxon>Pseudomonadota</taxon>
        <taxon>Alphaproteobacteria</taxon>
        <taxon>Rhodobacterales</taxon>
        <taxon>Roseobacteraceae</taxon>
        <taxon>Roseovarius</taxon>
    </lineage>
</organism>
<evidence type="ECO:0000256" key="1">
    <source>
        <dbReference type="SAM" id="MobiDB-lite"/>
    </source>
</evidence>
<dbReference type="HOGENOM" id="CLU_025322_1_1_5"/>
<proteinExistence type="predicted"/>
<accession>A3SQB1</accession>
<feature type="region of interest" description="Disordered" evidence="1">
    <location>
        <begin position="181"/>
        <end position="210"/>
    </location>
</feature>
<dbReference type="Proteomes" id="UP000005954">
    <property type="component" value="Unassembled WGS sequence"/>
</dbReference>
<dbReference type="EMBL" id="AALY01000003">
    <property type="protein sequence ID" value="EAP75320.1"/>
    <property type="molecule type" value="Genomic_DNA"/>
</dbReference>
<gene>
    <name evidence="3" type="ORF">ISM_09366</name>
</gene>
<dbReference type="STRING" id="89187.ISM_09366"/>
<dbReference type="Pfam" id="PF01476">
    <property type="entry name" value="LysM"/>
    <property type="match status" value="1"/>
</dbReference>
<dbReference type="RefSeq" id="WP_009813883.1">
    <property type="nucleotide sequence ID" value="NZ_CH724156.1"/>
</dbReference>
<dbReference type="AlphaFoldDB" id="A3SQB1"/>
<evidence type="ECO:0000259" key="2">
    <source>
        <dbReference type="PROSITE" id="PS51782"/>
    </source>
</evidence>
<keyword evidence="4" id="KW-1185">Reference proteome</keyword>
<feature type="compositionally biased region" description="Low complexity" evidence="1">
    <location>
        <begin position="193"/>
        <end position="210"/>
    </location>
</feature>